<dbReference type="OrthoDB" id="2799524at2759"/>
<evidence type="ECO:0000313" key="2">
    <source>
        <dbReference type="Proteomes" id="UP000703269"/>
    </source>
</evidence>
<sequence length="282" mass="31993">MTYRIFRVGQFIFYHTVSHGKIYAARITARVENHAIIEWFEGNIYAKSQRPKERTKRVPIHRCAAAMAAQGEGYPGEQVRCHGTLNMRCQDSQRPDVQFGKILWPIRFCDEALDSHGYANLSLQGQLEGAFHAILEILTGRREHLLMQRFEMCVLGEGLASQNRIVRWYGLYKISILDGDESLFGPLLLDLTQRLERIPPSGRIYGPRGSTGDLVSGPGKLLFRLVILREYLGRQPCDDDEIYRLVDRTVDWKAFAKISKAGTSSRVSKDVPMDDDSGAFLG</sequence>
<protein>
    <submittedName>
        <fullName evidence="1">Uncharacterized protein</fullName>
    </submittedName>
</protein>
<comment type="caution">
    <text evidence="1">The sequence shown here is derived from an EMBL/GenBank/DDBJ whole genome shotgun (WGS) entry which is preliminary data.</text>
</comment>
<gene>
    <name evidence="1" type="ORF">PsYK624_172850</name>
</gene>
<evidence type="ECO:0000313" key="1">
    <source>
        <dbReference type="EMBL" id="GJF00981.1"/>
    </source>
</evidence>
<dbReference type="Proteomes" id="UP000703269">
    <property type="component" value="Unassembled WGS sequence"/>
</dbReference>
<dbReference type="EMBL" id="BPQB01000278">
    <property type="protein sequence ID" value="GJF00981.1"/>
    <property type="molecule type" value="Genomic_DNA"/>
</dbReference>
<proteinExistence type="predicted"/>
<reference evidence="1 2" key="1">
    <citation type="submission" date="2021-08" db="EMBL/GenBank/DDBJ databases">
        <title>Draft Genome Sequence of Phanerochaete sordida strain YK-624.</title>
        <authorList>
            <person name="Mori T."/>
            <person name="Dohra H."/>
            <person name="Suzuki T."/>
            <person name="Kawagishi H."/>
            <person name="Hirai H."/>
        </authorList>
    </citation>
    <scope>NUCLEOTIDE SEQUENCE [LARGE SCALE GENOMIC DNA]</scope>
    <source>
        <strain evidence="1 2">YK-624</strain>
    </source>
</reference>
<organism evidence="1 2">
    <name type="scientific">Phanerochaete sordida</name>
    <dbReference type="NCBI Taxonomy" id="48140"/>
    <lineage>
        <taxon>Eukaryota</taxon>
        <taxon>Fungi</taxon>
        <taxon>Dikarya</taxon>
        <taxon>Basidiomycota</taxon>
        <taxon>Agaricomycotina</taxon>
        <taxon>Agaricomycetes</taxon>
        <taxon>Polyporales</taxon>
        <taxon>Phanerochaetaceae</taxon>
        <taxon>Phanerochaete</taxon>
    </lineage>
</organism>
<dbReference type="AlphaFoldDB" id="A0A9P3GZ61"/>
<name>A0A9P3GZ61_9APHY</name>
<accession>A0A9P3GZ61</accession>
<keyword evidence="2" id="KW-1185">Reference proteome</keyword>